<feature type="compositionally biased region" description="Polar residues" evidence="10">
    <location>
        <begin position="526"/>
        <end position="541"/>
    </location>
</feature>
<dbReference type="SUPFAM" id="SSF56112">
    <property type="entry name" value="Protein kinase-like (PK-like)"/>
    <property type="match status" value="1"/>
</dbReference>
<dbReference type="Gene3D" id="3.30.200.20">
    <property type="entry name" value="Phosphorylase Kinase, domain 1"/>
    <property type="match status" value="1"/>
</dbReference>
<dbReference type="OrthoDB" id="248923at2759"/>
<dbReference type="RefSeq" id="XP_031025257.1">
    <property type="nucleotide sequence ID" value="XM_031168821.1"/>
</dbReference>
<evidence type="ECO:0000256" key="8">
    <source>
        <dbReference type="ARBA" id="ARBA00047899"/>
    </source>
</evidence>
<sequence>MASQVLPAAAVIPGIRLPPKSIYPDAVPSSDVPVVKLERIGKIPAVISQRACHLLLNKITGEIVAIKMLDLDSDDDDISDVQKEITLLSTCESEHITRYHGSYLVGTRLWVIMDYAAGGSMRSLLKSGVIDEVKISVIAREVLLALVYLHKSPGIIHRDIKAANILLTEDGHVKLCDFGVAGQITMTSVRRNSFVGTPYWMAPEIIKRSQYDFKADIWSLGITVIELATGNPPFAELDPRRAIFMIPRSKPPKLDGRFSVAMKEFISLCLKEEPEERPAAEELLKCRFIRSAPRGTAILQELIARHEAWRESVDHANEENDAPGEAGESDEETDEVDEWVFETLKASGDSGAVAAAAAASRRLSHLPKDDEEDFGTVKQPKSQRSSFDREPAKTLLDIDDVGTVRQKSATATPISVAATPTPSRPASTVIASLSTSPPPQSIPSKAPSVMGSTNAGPNNKAKEGEPAKISPPQTPQQSLAVSGTPPRQPSPRSSTTSPPTSTQPSAIVAGPTVKPSAPTAPRHSPSRSTSGPISIATSSSPPRGDASLSKSPTSASTMTRTLAPSASSSAPSAQPQSSTTPTPHRPPVSSRSPAFLADSAHKTALSPVPSAMSSPTPSLPTTLPFTVATSAVVGSSVGSILVVNQTPLSPTITTPTPTATSFESSISSSDKADKSIDKSSKSKTSPPSSTKPLQPVSNSNDSSSTTTTTTAKPSLVSNNTTATVFGGTSVVPQASDSLVAAPSTTSAASNNNANKASTVSFSSSSSNQAFSRPDFLASTSSSSTNTLVTNSLPLRMRRSRALLQQQSTSSNRRGMYGRNTMNSGGSLNSSYSKGMMGGMSISNKRGGGNGYMMGLGVSPLDLAGMSFEDVQGEILVRVDETAKLLEMLEKAMNSL</sequence>
<feature type="compositionally biased region" description="Low complexity" evidence="10">
    <location>
        <begin position="490"/>
        <end position="505"/>
    </location>
</feature>
<dbReference type="PROSITE" id="PS00108">
    <property type="entry name" value="PROTEIN_KINASE_ST"/>
    <property type="match status" value="1"/>
</dbReference>
<evidence type="ECO:0000313" key="13">
    <source>
        <dbReference type="Proteomes" id="UP000319731"/>
    </source>
</evidence>
<keyword evidence="3" id="KW-0723">Serine/threonine-protein kinase</keyword>
<keyword evidence="7" id="KW-0067">ATP-binding</keyword>
<feature type="compositionally biased region" description="Acidic residues" evidence="10">
    <location>
        <begin position="319"/>
        <end position="335"/>
    </location>
</feature>
<feature type="region of interest" description="Disordered" evidence="10">
    <location>
        <begin position="804"/>
        <end position="827"/>
    </location>
</feature>
<dbReference type="EC" id="2.7.11.1" evidence="2"/>
<evidence type="ECO:0000256" key="2">
    <source>
        <dbReference type="ARBA" id="ARBA00012513"/>
    </source>
</evidence>
<feature type="compositionally biased region" description="Low complexity" evidence="10">
    <location>
        <begin position="682"/>
        <end position="710"/>
    </location>
</feature>
<dbReference type="PANTHER" id="PTHR48012:SF21">
    <property type="entry name" value="PH DOMAIN-CONTAINING PROTEIN"/>
    <property type="match status" value="1"/>
</dbReference>
<reference evidence="12 13" key="1">
    <citation type="journal article" date="2019" name="Sci. Rep.">
        <title>Comparative genomics of chytrid fungi reveal insights into the obligate biotrophic and pathogenic lifestyle of Synchytrium endobioticum.</title>
        <authorList>
            <person name="van de Vossenberg B.T.L.H."/>
            <person name="Warris S."/>
            <person name="Nguyen H.D.T."/>
            <person name="van Gent-Pelzer M.P.E."/>
            <person name="Joly D.L."/>
            <person name="van de Geest H.C."/>
            <person name="Bonants P.J.M."/>
            <person name="Smith D.S."/>
            <person name="Levesque C.A."/>
            <person name="van der Lee T.A.J."/>
        </authorList>
    </citation>
    <scope>NUCLEOTIDE SEQUENCE [LARGE SCALE GENOMIC DNA]</scope>
    <source>
        <strain evidence="12 13">JEL517</strain>
    </source>
</reference>
<feature type="compositionally biased region" description="Low complexity" evidence="10">
    <location>
        <begin position="559"/>
        <end position="594"/>
    </location>
</feature>
<comment type="catalytic activity">
    <reaction evidence="8">
        <text>L-threonyl-[protein] + ATP = O-phospho-L-threonyl-[protein] + ADP + H(+)</text>
        <dbReference type="Rhea" id="RHEA:46608"/>
        <dbReference type="Rhea" id="RHEA-COMP:11060"/>
        <dbReference type="Rhea" id="RHEA-COMP:11605"/>
        <dbReference type="ChEBI" id="CHEBI:15378"/>
        <dbReference type="ChEBI" id="CHEBI:30013"/>
        <dbReference type="ChEBI" id="CHEBI:30616"/>
        <dbReference type="ChEBI" id="CHEBI:61977"/>
        <dbReference type="ChEBI" id="CHEBI:456216"/>
        <dbReference type="EC" id="2.7.11.1"/>
    </reaction>
</comment>
<dbReference type="AlphaFoldDB" id="A0A507C0D3"/>
<feature type="region of interest" description="Disordered" evidence="10">
    <location>
        <begin position="412"/>
        <end position="617"/>
    </location>
</feature>
<dbReference type="PANTHER" id="PTHR48012">
    <property type="entry name" value="STERILE20-LIKE KINASE, ISOFORM B-RELATED"/>
    <property type="match status" value="1"/>
</dbReference>
<dbReference type="EMBL" id="QEAO01000013">
    <property type="protein sequence ID" value="TPX34537.1"/>
    <property type="molecule type" value="Genomic_DNA"/>
</dbReference>
<evidence type="ECO:0000256" key="9">
    <source>
        <dbReference type="ARBA" id="ARBA00048679"/>
    </source>
</evidence>
<evidence type="ECO:0000256" key="7">
    <source>
        <dbReference type="ARBA" id="ARBA00022840"/>
    </source>
</evidence>
<dbReference type="GeneID" id="42004118"/>
<organism evidence="12 13">
    <name type="scientific">Synchytrium microbalum</name>
    <dbReference type="NCBI Taxonomy" id="1806994"/>
    <lineage>
        <taxon>Eukaryota</taxon>
        <taxon>Fungi</taxon>
        <taxon>Fungi incertae sedis</taxon>
        <taxon>Chytridiomycota</taxon>
        <taxon>Chytridiomycota incertae sedis</taxon>
        <taxon>Chytridiomycetes</taxon>
        <taxon>Synchytriales</taxon>
        <taxon>Synchytriaceae</taxon>
        <taxon>Synchytrium</taxon>
    </lineage>
</organism>
<feature type="compositionally biased region" description="Polar residues" evidence="10">
    <location>
        <begin position="412"/>
        <end position="435"/>
    </location>
</feature>
<evidence type="ECO:0000256" key="1">
    <source>
        <dbReference type="ARBA" id="ARBA00008874"/>
    </source>
</evidence>
<dbReference type="InterPro" id="IPR000719">
    <property type="entry name" value="Prot_kinase_dom"/>
</dbReference>
<feature type="compositionally biased region" description="Low complexity" evidence="10">
    <location>
        <begin position="647"/>
        <end position="669"/>
    </location>
</feature>
<evidence type="ECO:0000256" key="10">
    <source>
        <dbReference type="SAM" id="MobiDB-lite"/>
    </source>
</evidence>
<dbReference type="FunFam" id="1.10.510.10:FF:000499">
    <property type="entry name" value="Serine/threonine-protein kinase KIC1"/>
    <property type="match status" value="1"/>
</dbReference>
<feature type="compositionally biased region" description="Low complexity" evidence="10">
    <location>
        <begin position="778"/>
        <end position="789"/>
    </location>
</feature>
<evidence type="ECO:0000259" key="11">
    <source>
        <dbReference type="PROSITE" id="PS50011"/>
    </source>
</evidence>
<keyword evidence="5" id="KW-0547">Nucleotide-binding</keyword>
<keyword evidence="4" id="KW-0808">Transferase</keyword>
<feature type="region of interest" description="Disordered" evidence="10">
    <location>
        <begin position="647"/>
        <end position="714"/>
    </location>
</feature>
<feature type="compositionally biased region" description="Basic and acidic residues" evidence="10">
    <location>
        <begin position="670"/>
        <end position="680"/>
    </location>
</feature>
<gene>
    <name evidence="12" type="ORF">SmJEL517_g02893</name>
</gene>
<feature type="region of interest" description="Disordered" evidence="10">
    <location>
        <begin position="361"/>
        <end position="394"/>
    </location>
</feature>
<dbReference type="GO" id="GO:0004674">
    <property type="term" value="F:protein serine/threonine kinase activity"/>
    <property type="evidence" value="ECO:0007669"/>
    <property type="project" value="UniProtKB-KW"/>
</dbReference>
<evidence type="ECO:0000256" key="6">
    <source>
        <dbReference type="ARBA" id="ARBA00022777"/>
    </source>
</evidence>
<dbReference type="InterPro" id="IPR008271">
    <property type="entry name" value="Ser/Thr_kinase_AS"/>
</dbReference>
<evidence type="ECO:0000256" key="3">
    <source>
        <dbReference type="ARBA" id="ARBA00022527"/>
    </source>
</evidence>
<feature type="region of interest" description="Disordered" evidence="10">
    <location>
        <begin position="314"/>
        <end position="335"/>
    </location>
</feature>
<dbReference type="SMART" id="SM00220">
    <property type="entry name" value="S_TKc"/>
    <property type="match status" value="1"/>
</dbReference>
<evidence type="ECO:0000313" key="12">
    <source>
        <dbReference type="EMBL" id="TPX34537.1"/>
    </source>
</evidence>
<feature type="compositionally biased region" description="Polar residues" evidence="10">
    <location>
        <begin position="548"/>
        <end position="558"/>
    </location>
</feature>
<protein>
    <recommendedName>
        <fullName evidence="2">non-specific serine/threonine protein kinase</fullName>
        <ecNumber evidence="2">2.7.11.1</ecNumber>
    </recommendedName>
</protein>
<feature type="region of interest" description="Disordered" evidence="10">
    <location>
        <begin position="744"/>
        <end position="789"/>
    </location>
</feature>
<evidence type="ECO:0000256" key="4">
    <source>
        <dbReference type="ARBA" id="ARBA00022679"/>
    </source>
</evidence>
<comment type="similarity">
    <text evidence="1">Belongs to the protein kinase superfamily. STE Ser/Thr protein kinase family. STE20 subfamily.</text>
</comment>
<accession>A0A507C0D3</accession>
<evidence type="ECO:0000256" key="5">
    <source>
        <dbReference type="ARBA" id="ARBA00022741"/>
    </source>
</evidence>
<dbReference type="Proteomes" id="UP000319731">
    <property type="component" value="Unassembled WGS sequence"/>
</dbReference>
<dbReference type="GO" id="GO:0005524">
    <property type="term" value="F:ATP binding"/>
    <property type="evidence" value="ECO:0007669"/>
    <property type="project" value="UniProtKB-KW"/>
</dbReference>
<keyword evidence="13" id="KW-1185">Reference proteome</keyword>
<dbReference type="GO" id="GO:0005737">
    <property type="term" value="C:cytoplasm"/>
    <property type="evidence" value="ECO:0007669"/>
    <property type="project" value="TreeGrafter"/>
</dbReference>
<comment type="caution">
    <text evidence="12">The sequence shown here is derived from an EMBL/GenBank/DDBJ whole genome shotgun (WGS) entry which is preliminary data.</text>
</comment>
<dbReference type="PROSITE" id="PS50011">
    <property type="entry name" value="PROTEIN_KINASE_DOM"/>
    <property type="match status" value="1"/>
</dbReference>
<feature type="domain" description="Protein kinase" evidence="11">
    <location>
        <begin position="34"/>
        <end position="289"/>
    </location>
</feature>
<dbReference type="Gene3D" id="1.10.510.10">
    <property type="entry name" value="Transferase(Phosphotransferase) domain 1"/>
    <property type="match status" value="1"/>
</dbReference>
<feature type="compositionally biased region" description="Low complexity" evidence="10">
    <location>
        <begin position="744"/>
        <end position="766"/>
    </location>
</feature>
<name>A0A507C0D3_9FUNG</name>
<dbReference type="Pfam" id="PF00069">
    <property type="entry name" value="Pkinase"/>
    <property type="match status" value="1"/>
</dbReference>
<dbReference type="STRING" id="1806994.A0A507C0D3"/>
<dbReference type="InterPro" id="IPR011009">
    <property type="entry name" value="Kinase-like_dom_sf"/>
</dbReference>
<dbReference type="InterPro" id="IPR050629">
    <property type="entry name" value="STE20/SPS1-PAK"/>
</dbReference>
<comment type="catalytic activity">
    <reaction evidence="9">
        <text>L-seryl-[protein] + ATP = O-phospho-L-seryl-[protein] + ADP + H(+)</text>
        <dbReference type="Rhea" id="RHEA:17989"/>
        <dbReference type="Rhea" id="RHEA-COMP:9863"/>
        <dbReference type="Rhea" id="RHEA-COMP:11604"/>
        <dbReference type="ChEBI" id="CHEBI:15378"/>
        <dbReference type="ChEBI" id="CHEBI:29999"/>
        <dbReference type="ChEBI" id="CHEBI:30616"/>
        <dbReference type="ChEBI" id="CHEBI:83421"/>
        <dbReference type="ChEBI" id="CHEBI:456216"/>
        <dbReference type="EC" id="2.7.11.1"/>
    </reaction>
</comment>
<keyword evidence="6" id="KW-0418">Kinase</keyword>
<proteinExistence type="inferred from homology"/>